<keyword evidence="3" id="KW-0032">Aminotransferase</keyword>
<dbReference type="CDD" id="cd00609">
    <property type="entry name" value="AAT_like"/>
    <property type="match status" value="1"/>
</dbReference>
<evidence type="ECO:0000256" key="3">
    <source>
        <dbReference type="ARBA" id="ARBA00022576"/>
    </source>
</evidence>
<evidence type="ECO:0000256" key="4">
    <source>
        <dbReference type="ARBA" id="ARBA00022679"/>
    </source>
</evidence>
<protein>
    <submittedName>
        <fullName evidence="7">PLP-dependent transferase</fullName>
    </submittedName>
</protein>
<dbReference type="PANTHER" id="PTHR43795:SF32">
    <property type="entry name" value="AMINOTRANSFERASE GLII-RELATED"/>
    <property type="match status" value="1"/>
</dbReference>
<dbReference type="GO" id="GO:0008483">
    <property type="term" value="F:transaminase activity"/>
    <property type="evidence" value="ECO:0007669"/>
    <property type="project" value="UniProtKB-KW"/>
</dbReference>
<dbReference type="InterPro" id="IPR050478">
    <property type="entry name" value="Ethylene_sulfur-biosynth"/>
</dbReference>
<dbReference type="GO" id="GO:0030170">
    <property type="term" value="F:pyridoxal phosphate binding"/>
    <property type="evidence" value="ECO:0007669"/>
    <property type="project" value="InterPro"/>
</dbReference>
<gene>
    <name evidence="7" type="ORF">SODALDRAFT_267800</name>
</gene>
<feature type="domain" description="Aminotransferase class I/classII large" evidence="6">
    <location>
        <begin position="54"/>
        <end position="223"/>
    </location>
</feature>
<evidence type="ECO:0000256" key="5">
    <source>
        <dbReference type="ARBA" id="ARBA00022898"/>
    </source>
</evidence>
<dbReference type="Pfam" id="PF00155">
    <property type="entry name" value="Aminotran_1_2"/>
    <property type="match status" value="1"/>
</dbReference>
<sequence length="311" mass="34683">MLSRRARKDDAWFLEQFKRPLRRQGSKSLSSIDLATAENWLIRPEMLSLLKKNAKKDLSAKHLSYAGGLGGTKELLESLSIFLNHFFSPRIPVKPGHIVTGPGCSSILDTLINDLCDEGDGLLVMAPFWGSFEISAVLRNGARLIPVRVPFHETHSPRAVVTAYQTAADKASCNVRGILFCNPHNPHGHITPVEVIDALLQYCEDADLHFVSDEIYALSTFGAINQDVTPGANTRSSESFESPSAEFVSVLLRDLRSRRFLIEGILILCTGVWSRFMMAPSPTQAKAWYRPKGWLIHRAGREDPRQPYSAR</sequence>
<organism evidence="7 8">
    <name type="scientific">Sodiomyces alkalinus (strain CBS 110278 / VKM F-3762 / F11)</name>
    <name type="common">Alkaliphilic filamentous fungus</name>
    <dbReference type="NCBI Taxonomy" id="1314773"/>
    <lineage>
        <taxon>Eukaryota</taxon>
        <taxon>Fungi</taxon>
        <taxon>Dikarya</taxon>
        <taxon>Ascomycota</taxon>
        <taxon>Pezizomycotina</taxon>
        <taxon>Sordariomycetes</taxon>
        <taxon>Hypocreomycetidae</taxon>
        <taxon>Glomerellales</taxon>
        <taxon>Plectosphaerellaceae</taxon>
        <taxon>Sodiomyces</taxon>
    </lineage>
</organism>
<evidence type="ECO:0000256" key="2">
    <source>
        <dbReference type="ARBA" id="ARBA00007441"/>
    </source>
</evidence>
<evidence type="ECO:0000259" key="6">
    <source>
        <dbReference type="Pfam" id="PF00155"/>
    </source>
</evidence>
<keyword evidence="4 7" id="KW-0808">Transferase</keyword>
<dbReference type="Gene3D" id="3.40.640.10">
    <property type="entry name" value="Type I PLP-dependent aspartate aminotransferase-like (Major domain)"/>
    <property type="match status" value="1"/>
</dbReference>
<dbReference type="OrthoDB" id="7042322at2759"/>
<dbReference type="InterPro" id="IPR015424">
    <property type="entry name" value="PyrdxlP-dep_Trfase"/>
</dbReference>
<keyword evidence="5" id="KW-0663">Pyridoxal phosphate</keyword>
<proteinExistence type="inferred from homology"/>
<dbReference type="RefSeq" id="XP_028471597.1">
    <property type="nucleotide sequence ID" value="XM_028607570.1"/>
</dbReference>
<keyword evidence="8" id="KW-1185">Reference proteome</keyword>
<dbReference type="InterPro" id="IPR004839">
    <property type="entry name" value="Aminotransferase_I/II_large"/>
</dbReference>
<reference evidence="7 8" key="1">
    <citation type="journal article" date="2018" name="Mol. Ecol.">
        <title>The obligate alkalophilic soda-lake fungus Sodiomyces alkalinus has shifted to a protein diet.</title>
        <authorList>
            <person name="Grum-Grzhimaylo A.A."/>
            <person name="Falkoski D.L."/>
            <person name="van den Heuvel J."/>
            <person name="Valero-Jimenez C.A."/>
            <person name="Min B."/>
            <person name="Choi I.G."/>
            <person name="Lipzen A."/>
            <person name="Daum C.G."/>
            <person name="Aanen D.K."/>
            <person name="Tsang A."/>
            <person name="Henrissat B."/>
            <person name="Bilanenko E.N."/>
            <person name="de Vries R.P."/>
            <person name="van Kan J.A.L."/>
            <person name="Grigoriev I.V."/>
            <person name="Debets A.J.M."/>
        </authorList>
    </citation>
    <scope>NUCLEOTIDE SEQUENCE [LARGE SCALE GENOMIC DNA]</scope>
    <source>
        <strain evidence="7 8">F11</strain>
    </source>
</reference>
<dbReference type="PANTHER" id="PTHR43795">
    <property type="entry name" value="BIFUNCTIONAL ASPARTATE AMINOTRANSFERASE AND GLUTAMATE/ASPARTATE-PREPHENATE AMINOTRANSFERASE-RELATED"/>
    <property type="match status" value="1"/>
</dbReference>
<dbReference type="SUPFAM" id="SSF53383">
    <property type="entry name" value="PLP-dependent transferases"/>
    <property type="match status" value="1"/>
</dbReference>
<dbReference type="AlphaFoldDB" id="A0A3N2QAL3"/>
<name>A0A3N2QAL3_SODAK</name>
<dbReference type="GeneID" id="39576048"/>
<dbReference type="STRING" id="1314773.A0A3N2QAL3"/>
<accession>A0A3N2QAL3</accession>
<dbReference type="EMBL" id="ML119051">
    <property type="protein sequence ID" value="ROT43791.1"/>
    <property type="molecule type" value="Genomic_DNA"/>
</dbReference>
<evidence type="ECO:0000313" key="8">
    <source>
        <dbReference type="Proteomes" id="UP000272025"/>
    </source>
</evidence>
<dbReference type="InterPro" id="IPR015421">
    <property type="entry name" value="PyrdxlP-dep_Trfase_major"/>
</dbReference>
<dbReference type="PRINTS" id="PR00753">
    <property type="entry name" value="ACCSYNTHASE"/>
</dbReference>
<comment type="similarity">
    <text evidence="2">Belongs to the class-I pyridoxal-phosphate-dependent aminotransferase family.</text>
</comment>
<comment type="cofactor">
    <cofactor evidence="1">
        <name>pyridoxal 5'-phosphate</name>
        <dbReference type="ChEBI" id="CHEBI:597326"/>
    </cofactor>
</comment>
<evidence type="ECO:0000256" key="1">
    <source>
        <dbReference type="ARBA" id="ARBA00001933"/>
    </source>
</evidence>
<dbReference type="Proteomes" id="UP000272025">
    <property type="component" value="Unassembled WGS sequence"/>
</dbReference>
<dbReference type="GO" id="GO:0006520">
    <property type="term" value="P:amino acid metabolic process"/>
    <property type="evidence" value="ECO:0007669"/>
    <property type="project" value="TreeGrafter"/>
</dbReference>
<evidence type="ECO:0000313" key="7">
    <source>
        <dbReference type="EMBL" id="ROT43791.1"/>
    </source>
</evidence>